<dbReference type="STRING" id="697281.Mahau_2562"/>
<evidence type="ECO:0000313" key="3">
    <source>
        <dbReference type="Proteomes" id="UP000008457"/>
    </source>
</evidence>
<feature type="domain" description="IrrE N-terminal-like" evidence="1">
    <location>
        <begin position="24"/>
        <end position="143"/>
    </location>
</feature>
<gene>
    <name evidence="2" type="ordered locus">Mahau_2562</name>
</gene>
<accession>F3ZY12</accession>
<dbReference type="OrthoDB" id="9816277at2"/>
<dbReference type="Pfam" id="PF06114">
    <property type="entry name" value="Peptidase_M78"/>
    <property type="match status" value="1"/>
</dbReference>
<dbReference type="Proteomes" id="UP000008457">
    <property type="component" value="Chromosome"/>
</dbReference>
<keyword evidence="3" id="KW-1185">Reference proteome</keyword>
<proteinExistence type="predicted"/>
<organism evidence="2 3">
    <name type="scientific">Mahella australiensis (strain DSM 15567 / CIP 107919 / 50-1 BON)</name>
    <dbReference type="NCBI Taxonomy" id="697281"/>
    <lineage>
        <taxon>Bacteria</taxon>
        <taxon>Bacillati</taxon>
        <taxon>Bacillota</taxon>
        <taxon>Clostridia</taxon>
        <taxon>Thermoanaerobacterales</taxon>
        <taxon>Thermoanaerobacterales Family IV. Incertae Sedis</taxon>
        <taxon>Mahella</taxon>
    </lineage>
</organism>
<dbReference type="InterPro" id="IPR052345">
    <property type="entry name" value="Rad_response_metalloprotease"/>
</dbReference>
<evidence type="ECO:0000259" key="1">
    <source>
        <dbReference type="Pfam" id="PF06114"/>
    </source>
</evidence>
<reference evidence="3" key="1">
    <citation type="submission" date="2010-11" db="EMBL/GenBank/DDBJ databases">
        <title>The complete genome of Mahella australiensis DSM 15567.</title>
        <authorList>
            <consortium name="US DOE Joint Genome Institute (JGI-PGF)"/>
            <person name="Lucas S."/>
            <person name="Copeland A."/>
            <person name="Lapidus A."/>
            <person name="Bruce D."/>
            <person name="Goodwin L."/>
            <person name="Pitluck S."/>
            <person name="Kyrpides N."/>
            <person name="Mavromatis K."/>
            <person name="Pagani I."/>
            <person name="Ivanova N."/>
            <person name="Teshima H."/>
            <person name="Brettin T."/>
            <person name="Detter J.C."/>
            <person name="Han C."/>
            <person name="Tapia R."/>
            <person name="Land M."/>
            <person name="Hauser L."/>
            <person name="Markowitz V."/>
            <person name="Cheng J.-F."/>
            <person name="Hugenholtz P."/>
            <person name="Woyke T."/>
            <person name="Wu D."/>
            <person name="Spring S."/>
            <person name="Pukall R."/>
            <person name="Steenblock K."/>
            <person name="Schneider S."/>
            <person name="Klenk H.-P."/>
            <person name="Eisen J.A."/>
        </authorList>
    </citation>
    <scope>NUCLEOTIDE SEQUENCE [LARGE SCALE GENOMIC DNA]</scope>
    <source>
        <strain evidence="3">DSM 15567 / CIP 107919 / 50-1 BON</strain>
    </source>
</reference>
<dbReference type="AlphaFoldDB" id="F3ZY12"/>
<dbReference type="InterPro" id="IPR010359">
    <property type="entry name" value="IrrE_HExxH"/>
</dbReference>
<dbReference type="EMBL" id="CP002360">
    <property type="protein sequence ID" value="AEE97708.1"/>
    <property type="molecule type" value="Genomic_DNA"/>
</dbReference>
<reference evidence="2 3" key="2">
    <citation type="journal article" date="2011" name="Stand. Genomic Sci.">
        <title>Complete genome sequence of Mahella australiensis type strain (50-1 BON).</title>
        <authorList>
            <person name="Sikorski J."/>
            <person name="Teshima H."/>
            <person name="Nolan M."/>
            <person name="Lucas S."/>
            <person name="Hammon N."/>
            <person name="Deshpande S."/>
            <person name="Cheng J.F."/>
            <person name="Pitluck S."/>
            <person name="Liolios K."/>
            <person name="Pagani I."/>
            <person name="Ivanova N."/>
            <person name="Huntemann M."/>
            <person name="Mavromatis K."/>
            <person name="Ovchinikova G."/>
            <person name="Pati A."/>
            <person name="Tapia R."/>
            <person name="Han C."/>
            <person name="Goodwin L."/>
            <person name="Chen A."/>
            <person name="Palaniappan K."/>
            <person name="Land M."/>
            <person name="Hauser L."/>
            <person name="Ngatchou-Djao O.D."/>
            <person name="Rohde M."/>
            <person name="Pukall R."/>
            <person name="Spring S."/>
            <person name="Abt B."/>
            <person name="Goker M."/>
            <person name="Detter J.C."/>
            <person name="Woyke T."/>
            <person name="Bristow J."/>
            <person name="Markowitz V."/>
            <person name="Hugenholtz P."/>
            <person name="Eisen J.A."/>
            <person name="Kyrpides N.C."/>
            <person name="Klenk H.P."/>
            <person name="Lapidus A."/>
        </authorList>
    </citation>
    <scope>NUCLEOTIDE SEQUENCE [LARGE SCALE GENOMIC DNA]</scope>
    <source>
        <strain evidence="3">DSM 15567 / CIP 107919 / 50-1 BON</strain>
    </source>
</reference>
<dbReference type="KEGG" id="mas:Mahau_2562"/>
<dbReference type="HOGENOM" id="CLU_122894_2_1_9"/>
<dbReference type="PANTHER" id="PTHR43236">
    <property type="entry name" value="ANTITOXIN HIGA1"/>
    <property type="match status" value="1"/>
</dbReference>
<dbReference type="PANTHER" id="PTHR43236:SF1">
    <property type="entry name" value="BLL7220 PROTEIN"/>
    <property type="match status" value="1"/>
</dbReference>
<dbReference type="Gene3D" id="1.10.10.2910">
    <property type="match status" value="1"/>
</dbReference>
<name>F3ZY12_MAHA5</name>
<dbReference type="eggNOG" id="COG2856">
    <property type="taxonomic scope" value="Bacteria"/>
</dbReference>
<dbReference type="RefSeq" id="WP_013782131.1">
    <property type="nucleotide sequence ID" value="NC_015520.1"/>
</dbReference>
<protein>
    <recommendedName>
        <fullName evidence="1">IrrE N-terminal-like domain-containing protein</fullName>
    </recommendedName>
</protein>
<sequence length="147" mass="17114">MVNIRIRVKNLIRKYDTRNPLKIAKETGIQVIYWPFPDQTKGYSVKMLRNKFIVINSLLDDVSREVVAAHELGHAILHSSCDTYCLREYTLFPIGPYERQANIFAAELLIDEKDLNEYILCNMCNEDIASCFNVPVQLIEYKLESLR</sequence>
<evidence type="ECO:0000313" key="2">
    <source>
        <dbReference type="EMBL" id="AEE97708.1"/>
    </source>
</evidence>